<dbReference type="PANTHER" id="PTHR11487:SF0">
    <property type="entry name" value="S-ACYL FATTY ACID SYNTHASE THIOESTERASE, MEDIUM CHAIN"/>
    <property type="match status" value="1"/>
</dbReference>
<dbReference type="InterPro" id="IPR001031">
    <property type="entry name" value="Thioesterase"/>
</dbReference>
<reference evidence="4 5" key="1">
    <citation type="journal article" date="2013" name="PLoS ONE">
        <title>Cultivation and Complete Genome Sequencing of Gloeobacter kilaueensis sp. nov., from a Lava Cave in Kilauea Caldera, Hawai'i.</title>
        <authorList>
            <person name="Saw J.H."/>
            <person name="Schatz M."/>
            <person name="Brown M.V."/>
            <person name="Kunkel D.D."/>
            <person name="Foster J.S."/>
            <person name="Shick H."/>
            <person name="Christensen S."/>
            <person name="Hou S."/>
            <person name="Wan X."/>
            <person name="Donachie S.P."/>
        </authorList>
    </citation>
    <scope>NUCLEOTIDE SEQUENCE [LARGE SCALE GENOMIC DNA]</scope>
    <source>
        <strain evidence="5">JS</strain>
    </source>
</reference>
<protein>
    <submittedName>
        <fullName evidence="4">Thioesterase</fullName>
    </submittedName>
</protein>
<dbReference type="Gene3D" id="3.40.50.1820">
    <property type="entry name" value="alpha/beta hydrolase"/>
    <property type="match status" value="1"/>
</dbReference>
<keyword evidence="2" id="KW-0378">Hydrolase</keyword>
<accession>U5QP66</accession>
<dbReference type="InterPro" id="IPR012223">
    <property type="entry name" value="TEII"/>
</dbReference>
<gene>
    <name evidence="4" type="ORF">GKIL_3199</name>
</gene>
<sequence>MSNKPASRWLQVPKSNPRAALRLFCLPYAGGSPIVFRDWPAFLPASIEVSALQLPGRGTRLQEAPFIRMEPLVEAAAQALLGFLDRPYALFGHSLGALTAFELARQFRKLNAPLPLVLFVSASRAPQLPRTDASTYNLPEPEFLAKLRRLNGTPEAILANAELMQLLLPALRADFTVLDTYTYNHQPPLGCPITVFGGEADTIGEAELVAWRVQTTAEFKLHILPGDHFFLSTQHVRLLAEIASALQPVDG</sequence>
<dbReference type="SMART" id="SM00824">
    <property type="entry name" value="PKS_TE"/>
    <property type="match status" value="1"/>
</dbReference>
<dbReference type="GO" id="GO:0016787">
    <property type="term" value="F:hydrolase activity"/>
    <property type="evidence" value="ECO:0007669"/>
    <property type="project" value="UniProtKB-KW"/>
</dbReference>
<dbReference type="KEGG" id="glj:GKIL_3199"/>
<dbReference type="Proteomes" id="UP000017396">
    <property type="component" value="Chromosome"/>
</dbReference>
<dbReference type="STRING" id="1183438.GKIL_3199"/>
<dbReference type="RefSeq" id="WP_023174718.1">
    <property type="nucleotide sequence ID" value="NC_022600.1"/>
</dbReference>
<dbReference type="SUPFAM" id="SSF53474">
    <property type="entry name" value="alpha/beta-Hydrolases"/>
    <property type="match status" value="1"/>
</dbReference>
<proteinExistence type="inferred from homology"/>
<dbReference type="Pfam" id="PF00975">
    <property type="entry name" value="Thioesterase"/>
    <property type="match status" value="1"/>
</dbReference>
<dbReference type="GO" id="GO:0008610">
    <property type="term" value="P:lipid biosynthetic process"/>
    <property type="evidence" value="ECO:0007669"/>
    <property type="project" value="TreeGrafter"/>
</dbReference>
<evidence type="ECO:0000256" key="1">
    <source>
        <dbReference type="ARBA" id="ARBA00007169"/>
    </source>
</evidence>
<evidence type="ECO:0000313" key="5">
    <source>
        <dbReference type="Proteomes" id="UP000017396"/>
    </source>
</evidence>
<evidence type="ECO:0000259" key="3">
    <source>
        <dbReference type="SMART" id="SM00824"/>
    </source>
</evidence>
<evidence type="ECO:0000256" key="2">
    <source>
        <dbReference type="ARBA" id="ARBA00022801"/>
    </source>
</evidence>
<dbReference type="InterPro" id="IPR029058">
    <property type="entry name" value="AB_hydrolase_fold"/>
</dbReference>
<dbReference type="PATRIC" id="fig|1183438.3.peg.3146"/>
<dbReference type="OrthoDB" id="2213423at2"/>
<dbReference type="EMBL" id="CP003587">
    <property type="protein sequence ID" value="AGY59445.1"/>
    <property type="molecule type" value="Genomic_DNA"/>
</dbReference>
<organism evidence="4 5">
    <name type="scientific">Gloeobacter kilaueensis (strain ATCC BAA-2537 / CCAP 1431/1 / ULC 316 / JS1)</name>
    <dbReference type="NCBI Taxonomy" id="1183438"/>
    <lineage>
        <taxon>Bacteria</taxon>
        <taxon>Bacillati</taxon>
        <taxon>Cyanobacteriota</taxon>
        <taxon>Cyanophyceae</taxon>
        <taxon>Gloeobacterales</taxon>
        <taxon>Gloeobacteraceae</taxon>
        <taxon>Gloeobacter</taxon>
    </lineage>
</organism>
<dbReference type="AlphaFoldDB" id="U5QP66"/>
<feature type="domain" description="Thioesterase TesA-like" evidence="3">
    <location>
        <begin position="24"/>
        <end position="247"/>
    </location>
</feature>
<dbReference type="InterPro" id="IPR020802">
    <property type="entry name" value="TesA-like"/>
</dbReference>
<comment type="similarity">
    <text evidence="1">Belongs to the thioesterase family.</text>
</comment>
<dbReference type="PANTHER" id="PTHR11487">
    <property type="entry name" value="THIOESTERASE"/>
    <property type="match status" value="1"/>
</dbReference>
<dbReference type="HOGENOM" id="CLU_070456_1_1_3"/>
<keyword evidence="5" id="KW-1185">Reference proteome</keyword>
<name>U5QP66_GLOK1</name>
<dbReference type="eggNOG" id="COG3208">
    <property type="taxonomic scope" value="Bacteria"/>
</dbReference>
<evidence type="ECO:0000313" key="4">
    <source>
        <dbReference type="EMBL" id="AGY59445.1"/>
    </source>
</evidence>